<gene>
    <name evidence="7" type="ORF">FIL88_06465</name>
</gene>
<evidence type="ECO:0000256" key="2">
    <source>
        <dbReference type="ARBA" id="ARBA00022898"/>
    </source>
</evidence>
<dbReference type="GO" id="GO:0003700">
    <property type="term" value="F:DNA-binding transcription factor activity"/>
    <property type="evidence" value="ECO:0007669"/>
    <property type="project" value="InterPro"/>
</dbReference>
<evidence type="ECO:0000313" key="7">
    <source>
        <dbReference type="EMBL" id="TQV69198.1"/>
    </source>
</evidence>
<evidence type="ECO:0000256" key="4">
    <source>
        <dbReference type="ARBA" id="ARBA00023125"/>
    </source>
</evidence>
<dbReference type="AlphaFoldDB" id="A0A545SW48"/>
<keyword evidence="7" id="KW-0808">Transferase</keyword>
<dbReference type="EMBL" id="VICH01000004">
    <property type="protein sequence ID" value="TQV69198.1"/>
    <property type="molecule type" value="Genomic_DNA"/>
</dbReference>
<keyword evidence="5" id="KW-0804">Transcription</keyword>
<evidence type="ECO:0000256" key="1">
    <source>
        <dbReference type="ARBA" id="ARBA00005384"/>
    </source>
</evidence>
<evidence type="ECO:0000259" key="6">
    <source>
        <dbReference type="PROSITE" id="PS50949"/>
    </source>
</evidence>
<dbReference type="GO" id="GO:0003677">
    <property type="term" value="F:DNA binding"/>
    <property type="evidence" value="ECO:0007669"/>
    <property type="project" value="UniProtKB-KW"/>
</dbReference>
<dbReference type="PANTHER" id="PTHR46577:SF1">
    <property type="entry name" value="HTH-TYPE TRANSCRIPTIONAL REGULATORY PROTEIN GABR"/>
    <property type="match status" value="1"/>
</dbReference>
<feature type="domain" description="HTH gntR-type" evidence="6">
    <location>
        <begin position="18"/>
        <end position="86"/>
    </location>
</feature>
<dbReference type="InterPro" id="IPR015421">
    <property type="entry name" value="PyrdxlP-dep_Trfase_major"/>
</dbReference>
<accession>A0A545SW48</accession>
<dbReference type="CDD" id="cd00609">
    <property type="entry name" value="AAT_like"/>
    <property type="match status" value="1"/>
</dbReference>
<dbReference type="Gene3D" id="3.40.640.10">
    <property type="entry name" value="Type I PLP-dependent aspartate aminotransferase-like (Major domain)"/>
    <property type="match status" value="1"/>
</dbReference>
<protein>
    <submittedName>
        <fullName evidence="7">PLP-dependent aminotransferase family protein</fullName>
    </submittedName>
</protein>
<keyword evidence="2" id="KW-0663">Pyridoxal phosphate</keyword>
<keyword evidence="7" id="KW-0032">Aminotransferase</keyword>
<organism evidence="7 8">
    <name type="scientific">Aliiroseovarius halocynthiae</name>
    <dbReference type="NCBI Taxonomy" id="985055"/>
    <lineage>
        <taxon>Bacteria</taxon>
        <taxon>Pseudomonadati</taxon>
        <taxon>Pseudomonadota</taxon>
        <taxon>Alphaproteobacteria</taxon>
        <taxon>Rhodobacterales</taxon>
        <taxon>Paracoccaceae</taxon>
        <taxon>Aliiroseovarius</taxon>
    </lineage>
</organism>
<keyword evidence="3" id="KW-0805">Transcription regulation</keyword>
<keyword evidence="4" id="KW-0238">DNA-binding</keyword>
<dbReference type="InterPro" id="IPR015424">
    <property type="entry name" value="PyrdxlP-dep_Trfase"/>
</dbReference>
<dbReference type="SUPFAM" id="SSF53383">
    <property type="entry name" value="PLP-dependent transferases"/>
    <property type="match status" value="1"/>
</dbReference>
<dbReference type="Proteomes" id="UP000315816">
    <property type="component" value="Unassembled WGS sequence"/>
</dbReference>
<name>A0A545SW48_9RHOB</name>
<keyword evidence="8" id="KW-1185">Reference proteome</keyword>
<dbReference type="SUPFAM" id="SSF46785">
    <property type="entry name" value="Winged helix' DNA-binding domain"/>
    <property type="match status" value="1"/>
</dbReference>
<evidence type="ECO:0000256" key="5">
    <source>
        <dbReference type="ARBA" id="ARBA00023163"/>
    </source>
</evidence>
<dbReference type="Pfam" id="PF00392">
    <property type="entry name" value="GntR"/>
    <property type="match status" value="1"/>
</dbReference>
<dbReference type="InterPro" id="IPR000524">
    <property type="entry name" value="Tscrpt_reg_HTH_GntR"/>
</dbReference>
<sequence length="504" mass="56687">MKGLWLLLVGTKMYLEAEFKYERIIRWYETQLTSGRVSPHSEVPSIRQISSEFNLSISSVQRAMRELRRQGLIYSNGKKRFYFSEFSPVDVDTECDKTDCLSRTAKLIFLSQTTDMAAFNRAFLGRSLDASPFIQKCLRSLGTSDPQSFNIKAPAAGLTELRRRLVGIMFDRRVNSRAADIVVTQGDDTALEAVLDVLCDADDAILVEHPTNHSVLEAARRLGLKVHTIETDFQHGIDFRHLEQAIQNTSAKALYLSPTIQVPLGFVMPAVHRARIVELAERYGVTIVEDDMFADLVPDESRPPALASLSKTGDVIYLGSFNRTIASSVSVGWCASRKYAGEIASKLVERSYSVSTLNQQLLIEFLRRGYDKDHGMVLQSKIRRNDHIFEDIISSYFPQKTQILGARCGYSRLLRLPFDLSPDDFETLHAQDFPICDLGAFYSRTYPTNMLQICLCEVIDASVKIYFQNLGRFLSEIGALKNRSAVEVGPQPIETGPEHPKAGF</sequence>
<dbReference type="Pfam" id="PF00155">
    <property type="entry name" value="Aminotran_1_2"/>
    <property type="match status" value="1"/>
</dbReference>
<dbReference type="InterPro" id="IPR036388">
    <property type="entry name" value="WH-like_DNA-bd_sf"/>
</dbReference>
<dbReference type="Gene3D" id="1.10.10.10">
    <property type="entry name" value="Winged helix-like DNA-binding domain superfamily/Winged helix DNA-binding domain"/>
    <property type="match status" value="1"/>
</dbReference>
<dbReference type="GO" id="GO:0008483">
    <property type="term" value="F:transaminase activity"/>
    <property type="evidence" value="ECO:0007669"/>
    <property type="project" value="UniProtKB-KW"/>
</dbReference>
<proteinExistence type="inferred from homology"/>
<dbReference type="InterPro" id="IPR051446">
    <property type="entry name" value="HTH_trans_reg/aminotransferase"/>
</dbReference>
<comment type="similarity">
    <text evidence="1">In the C-terminal section; belongs to the class-I pyridoxal-phosphate-dependent aminotransferase family.</text>
</comment>
<reference evidence="7 8" key="1">
    <citation type="submission" date="2019-06" db="EMBL/GenBank/DDBJ databases">
        <title>A novel species of marine bacteria.</title>
        <authorList>
            <person name="Wang Y."/>
        </authorList>
    </citation>
    <scope>NUCLEOTIDE SEQUENCE [LARGE SCALE GENOMIC DNA]</scope>
    <source>
        <strain evidence="7 8">MA1-10</strain>
    </source>
</reference>
<dbReference type="GO" id="GO:0030170">
    <property type="term" value="F:pyridoxal phosphate binding"/>
    <property type="evidence" value="ECO:0007669"/>
    <property type="project" value="InterPro"/>
</dbReference>
<evidence type="ECO:0000313" key="8">
    <source>
        <dbReference type="Proteomes" id="UP000315816"/>
    </source>
</evidence>
<dbReference type="InterPro" id="IPR004839">
    <property type="entry name" value="Aminotransferase_I/II_large"/>
</dbReference>
<comment type="caution">
    <text evidence="7">The sequence shown here is derived from an EMBL/GenBank/DDBJ whole genome shotgun (WGS) entry which is preliminary data.</text>
</comment>
<dbReference type="InterPro" id="IPR036390">
    <property type="entry name" value="WH_DNA-bd_sf"/>
</dbReference>
<dbReference type="SMART" id="SM00345">
    <property type="entry name" value="HTH_GNTR"/>
    <property type="match status" value="1"/>
</dbReference>
<dbReference type="PANTHER" id="PTHR46577">
    <property type="entry name" value="HTH-TYPE TRANSCRIPTIONAL REGULATORY PROTEIN GABR"/>
    <property type="match status" value="1"/>
</dbReference>
<evidence type="ECO:0000256" key="3">
    <source>
        <dbReference type="ARBA" id="ARBA00023015"/>
    </source>
</evidence>
<dbReference type="PROSITE" id="PS50949">
    <property type="entry name" value="HTH_GNTR"/>
    <property type="match status" value="1"/>
</dbReference>